<keyword evidence="1" id="KW-0732">Signal</keyword>
<dbReference type="Proteomes" id="UP000483286">
    <property type="component" value="Unassembled WGS sequence"/>
</dbReference>
<evidence type="ECO:0008006" key="4">
    <source>
        <dbReference type="Google" id="ProtNLM"/>
    </source>
</evidence>
<name>A0A7C9HZB3_9DEIO</name>
<accession>A0A7C9HZB3</accession>
<sequence length="380" mass="40892">MKKLVATVLFSLSAFAAAQPSSFTGSTVRDDIAKRIGAYERSCKDLPVAQYESAYSYCMFTEGSFSRAKSIIDIYYEEYLTGGWKISDGYIYNFLKKEDRSLRVTIKELDGYTFVAVADLSLADQIRKEEAHAGMQSDAAKAGATPNSAYVWLSDLRSLGITVQAKPFSITYKSQKLDFNAASRSALLNKRAATLNATPFLLDGSILFPVAALRGLGCEVQAPTDKVVGVSCGGLWKYLNVYVFQNKNAPASTLTFPKIQTPLQQSPTASGQAPTSSTASAASVNYAPLNLFGSLGTVSTRGSAQELTTGGRSITFSNGQRQTPQGFNLPGVPFFDGGELFIPIDSLKFVGCTVEFDNLDYQVTCPNGESVIGVGVVVKR</sequence>
<gene>
    <name evidence="2" type="ORF">GO986_08770</name>
</gene>
<organism evidence="2 3">
    <name type="scientific">Deinococcus arboris</name>
    <dbReference type="NCBI Taxonomy" id="2682977"/>
    <lineage>
        <taxon>Bacteria</taxon>
        <taxon>Thermotogati</taxon>
        <taxon>Deinococcota</taxon>
        <taxon>Deinococci</taxon>
        <taxon>Deinococcales</taxon>
        <taxon>Deinococcaceae</taxon>
        <taxon>Deinococcus</taxon>
    </lineage>
</organism>
<feature type="signal peptide" evidence="1">
    <location>
        <begin position="1"/>
        <end position="18"/>
    </location>
</feature>
<reference evidence="2 3" key="1">
    <citation type="submission" date="2019-12" db="EMBL/GenBank/DDBJ databases">
        <title>Deinococcus sp. HMF7620 Genome sequencing and assembly.</title>
        <authorList>
            <person name="Kang H."/>
            <person name="Kim H."/>
            <person name="Joh K."/>
        </authorList>
    </citation>
    <scope>NUCLEOTIDE SEQUENCE [LARGE SCALE GENOMIC DNA]</scope>
    <source>
        <strain evidence="2 3">HMF7620</strain>
    </source>
</reference>
<evidence type="ECO:0000313" key="2">
    <source>
        <dbReference type="EMBL" id="MVN86855.1"/>
    </source>
</evidence>
<dbReference type="EMBL" id="WQLB01000009">
    <property type="protein sequence ID" value="MVN86855.1"/>
    <property type="molecule type" value="Genomic_DNA"/>
</dbReference>
<comment type="caution">
    <text evidence="2">The sequence shown here is derived from an EMBL/GenBank/DDBJ whole genome shotgun (WGS) entry which is preliminary data.</text>
</comment>
<dbReference type="AlphaFoldDB" id="A0A7C9HZB3"/>
<dbReference type="RefSeq" id="WP_157458906.1">
    <property type="nucleotide sequence ID" value="NZ_WQLB01000009.1"/>
</dbReference>
<evidence type="ECO:0000313" key="3">
    <source>
        <dbReference type="Proteomes" id="UP000483286"/>
    </source>
</evidence>
<proteinExistence type="predicted"/>
<keyword evidence="3" id="KW-1185">Reference proteome</keyword>
<protein>
    <recommendedName>
        <fullName evidence="4">Copper amine oxidase-like N-terminal domain-containing protein</fullName>
    </recommendedName>
</protein>
<feature type="chain" id="PRO_5028944472" description="Copper amine oxidase-like N-terminal domain-containing protein" evidence="1">
    <location>
        <begin position="19"/>
        <end position="380"/>
    </location>
</feature>
<evidence type="ECO:0000256" key="1">
    <source>
        <dbReference type="SAM" id="SignalP"/>
    </source>
</evidence>